<dbReference type="OrthoDB" id="1726731at2759"/>
<organism evidence="2 3">
    <name type="scientific">Kingdonia uniflora</name>
    <dbReference type="NCBI Taxonomy" id="39325"/>
    <lineage>
        <taxon>Eukaryota</taxon>
        <taxon>Viridiplantae</taxon>
        <taxon>Streptophyta</taxon>
        <taxon>Embryophyta</taxon>
        <taxon>Tracheophyta</taxon>
        <taxon>Spermatophyta</taxon>
        <taxon>Magnoliopsida</taxon>
        <taxon>Ranunculales</taxon>
        <taxon>Circaeasteraceae</taxon>
        <taxon>Kingdonia</taxon>
    </lineage>
</organism>
<dbReference type="Proteomes" id="UP000541444">
    <property type="component" value="Unassembled WGS sequence"/>
</dbReference>
<dbReference type="InterPro" id="IPR025452">
    <property type="entry name" value="DUF4218"/>
</dbReference>
<gene>
    <name evidence="2" type="ORF">GIB67_033515</name>
</gene>
<feature type="domain" description="DUF4218" evidence="1">
    <location>
        <begin position="42"/>
        <end position="104"/>
    </location>
</feature>
<proteinExistence type="predicted"/>
<protein>
    <recommendedName>
        <fullName evidence="1">DUF4218 domain-containing protein</fullName>
    </recommendedName>
</protein>
<accession>A0A7J7L640</accession>
<keyword evidence="3" id="KW-1185">Reference proteome</keyword>
<dbReference type="PANTHER" id="PTHR48258">
    <property type="entry name" value="DUF4218 DOMAIN-CONTAINING PROTEIN-RELATED"/>
    <property type="match status" value="1"/>
</dbReference>
<dbReference type="AlphaFoldDB" id="A0A7J7L640"/>
<sequence length="105" mass="12247">MKSYNYHILMQHLLPVLIQNTFKDRKEICSIIKSICTFSKALCSRVIDVEMLMTLEKGNANTLCGLEKICPPSVFVAMMHLPIQLAYEARLCGPIFYRWMNPYEW</sequence>
<evidence type="ECO:0000259" key="1">
    <source>
        <dbReference type="Pfam" id="PF13960"/>
    </source>
</evidence>
<evidence type="ECO:0000313" key="2">
    <source>
        <dbReference type="EMBL" id="KAF6138101.1"/>
    </source>
</evidence>
<dbReference type="EMBL" id="JACGCM010002614">
    <property type="protein sequence ID" value="KAF6138101.1"/>
    <property type="molecule type" value="Genomic_DNA"/>
</dbReference>
<evidence type="ECO:0000313" key="3">
    <source>
        <dbReference type="Proteomes" id="UP000541444"/>
    </source>
</evidence>
<name>A0A7J7L640_9MAGN</name>
<reference evidence="2 3" key="1">
    <citation type="journal article" date="2020" name="IScience">
        <title>Genome Sequencing of the Endangered Kingdonia uniflora (Circaeasteraceae, Ranunculales) Reveals Potential Mechanisms of Evolutionary Specialization.</title>
        <authorList>
            <person name="Sun Y."/>
            <person name="Deng T."/>
            <person name="Zhang A."/>
            <person name="Moore M.J."/>
            <person name="Landis J.B."/>
            <person name="Lin N."/>
            <person name="Zhang H."/>
            <person name="Zhang X."/>
            <person name="Huang J."/>
            <person name="Zhang X."/>
            <person name="Sun H."/>
            <person name="Wang H."/>
        </authorList>
    </citation>
    <scope>NUCLEOTIDE SEQUENCE [LARGE SCALE GENOMIC DNA]</scope>
    <source>
        <strain evidence="2">TB1705</strain>
        <tissue evidence="2">Leaf</tissue>
    </source>
</reference>
<dbReference type="Pfam" id="PF13960">
    <property type="entry name" value="DUF4218"/>
    <property type="match status" value="1"/>
</dbReference>
<comment type="caution">
    <text evidence="2">The sequence shown here is derived from an EMBL/GenBank/DDBJ whole genome shotgun (WGS) entry which is preliminary data.</text>
</comment>